<feature type="compositionally biased region" description="Polar residues" evidence="5">
    <location>
        <begin position="1"/>
        <end position="11"/>
    </location>
</feature>
<dbReference type="Proteomes" id="UP000473826">
    <property type="component" value="Unassembled WGS sequence"/>
</dbReference>
<sequence>MSQAHRPTWNPTMGKETKAGSQQISKLSLASHTKLKFRQPGQVTASDVARRDLRAELAAAERAAQDKKRKAAGLPPLPPLAGAPTAAIENGNDEDEERAKRRRILEEAAELDADDSDDDDEEEEKGEKEEDDDDDEDDSDDDSDDEDDTAALMAELARIKQERAEEKARLDAEANASAAADRDAEIATGNPLLNLQAALGQRPDATPSSTTSSFAVKRRWDDDLIFKNQAAGIDDKPKKGEFVNDLLRSEFHKKFMNKWVLGVGAVLTAGSSSSELCLGGEVLDRRGREGSERRCEGMSPPQAPRTPAYVRAAACAHLRAARRVRMQRRART</sequence>
<dbReference type="GO" id="GO:0045292">
    <property type="term" value="P:mRNA cis splicing, via spliceosome"/>
    <property type="evidence" value="ECO:0007669"/>
    <property type="project" value="TreeGrafter"/>
</dbReference>
<evidence type="ECO:0000256" key="4">
    <source>
        <dbReference type="ARBA" id="ARBA00023187"/>
    </source>
</evidence>
<evidence type="ECO:0008006" key="8">
    <source>
        <dbReference type="Google" id="ProtNLM"/>
    </source>
</evidence>
<feature type="region of interest" description="Disordered" evidence="5">
    <location>
        <begin position="1"/>
        <end position="26"/>
    </location>
</feature>
<reference evidence="6 7" key="1">
    <citation type="journal article" date="2019" name="PLoS Genet.">
        <title>Convergent evolution of linked mating-type loci in basidiomycete fungi.</title>
        <authorList>
            <person name="Sun S."/>
            <person name="Coelho M.A."/>
            <person name="Heitman J."/>
            <person name="Nowrousian M."/>
        </authorList>
    </citation>
    <scope>NUCLEOTIDE SEQUENCE [LARGE SCALE GENOMIC DNA]</scope>
    <source>
        <strain evidence="6 7">CBS 4282</strain>
    </source>
</reference>
<dbReference type="InterPro" id="IPR006973">
    <property type="entry name" value="Cwf_Cwc_15"/>
</dbReference>
<protein>
    <recommendedName>
        <fullName evidence="8">Cwf15/Cwc15 cell cycle control protein</fullName>
    </recommendedName>
</protein>
<evidence type="ECO:0000313" key="6">
    <source>
        <dbReference type="EMBL" id="TXT08837.1"/>
    </source>
</evidence>
<comment type="caution">
    <text evidence="6">The sequence shown here is derived from an EMBL/GenBank/DDBJ whole genome shotgun (WGS) entry which is preliminary data.</text>
</comment>
<dbReference type="PANTHER" id="PTHR12718:SF2">
    <property type="entry name" value="SPLICEOSOME-ASSOCIATED PROTEIN CWC15 HOMOLOG"/>
    <property type="match status" value="1"/>
</dbReference>
<dbReference type="OrthoDB" id="30179at2759"/>
<feature type="region of interest" description="Disordered" evidence="5">
    <location>
        <begin position="59"/>
        <end position="151"/>
    </location>
</feature>
<evidence type="ECO:0000256" key="3">
    <source>
        <dbReference type="ARBA" id="ARBA00022664"/>
    </source>
</evidence>
<evidence type="ECO:0000256" key="1">
    <source>
        <dbReference type="ARBA" id="ARBA00003777"/>
    </source>
</evidence>
<keyword evidence="7" id="KW-1185">Reference proteome</keyword>
<feature type="region of interest" description="Disordered" evidence="5">
    <location>
        <begin position="163"/>
        <end position="183"/>
    </location>
</feature>
<proteinExistence type="inferred from homology"/>
<dbReference type="Pfam" id="PF04889">
    <property type="entry name" value="Cwf_Cwc_15"/>
    <property type="match status" value="1"/>
</dbReference>
<organism evidence="6 7">
    <name type="scientific">Vanrija humicola</name>
    <name type="common">Yeast</name>
    <name type="synonym">Cryptococcus humicola</name>
    <dbReference type="NCBI Taxonomy" id="5417"/>
    <lineage>
        <taxon>Eukaryota</taxon>
        <taxon>Fungi</taxon>
        <taxon>Dikarya</taxon>
        <taxon>Basidiomycota</taxon>
        <taxon>Agaricomycotina</taxon>
        <taxon>Tremellomycetes</taxon>
        <taxon>Trichosporonales</taxon>
        <taxon>Trichosporonaceae</taxon>
        <taxon>Vanrija</taxon>
    </lineage>
</organism>
<dbReference type="AlphaFoldDB" id="A0A7D8V0E2"/>
<name>A0A7D8V0E2_VANHU</name>
<dbReference type="GO" id="GO:0003723">
    <property type="term" value="F:RNA binding"/>
    <property type="evidence" value="ECO:0007669"/>
    <property type="project" value="TreeGrafter"/>
</dbReference>
<evidence type="ECO:0000256" key="5">
    <source>
        <dbReference type="SAM" id="MobiDB-lite"/>
    </source>
</evidence>
<dbReference type="EMBL" id="QKWK01000007">
    <property type="protein sequence ID" value="TXT08837.1"/>
    <property type="molecule type" value="Genomic_DNA"/>
</dbReference>
<dbReference type="PANTHER" id="PTHR12718">
    <property type="entry name" value="CELL CYCLE CONTROL PROTEIN CWF15"/>
    <property type="match status" value="1"/>
</dbReference>
<evidence type="ECO:0000256" key="2">
    <source>
        <dbReference type="ARBA" id="ARBA00006644"/>
    </source>
</evidence>
<evidence type="ECO:0000313" key="7">
    <source>
        <dbReference type="Proteomes" id="UP000473826"/>
    </source>
</evidence>
<feature type="compositionally biased region" description="Basic and acidic residues" evidence="5">
    <location>
        <begin position="163"/>
        <end position="172"/>
    </location>
</feature>
<dbReference type="GO" id="GO:0071013">
    <property type="term" value="C:catalytic step 2 spliceosome"/>
    <property type="evidence" value="ECO:0007669"/>
    <property type="project" value="TreeGrafter"/>
</dbReference>
<keyword evidence="4" id="KW-0508">mRNA splicing</keyword>
<gene>
    <name evidence="6" type="ORF">VHUM_02965</name>
</gene>
<keyword evidence="3" id="KW-0507">mRNA processing</keyword>
<comment type="similarity">
    <text evidence="2">Belongs to the CWC15 family.</text>
</comment>
<comment type="function">
    <text evidence="1">Involved in pre-mRNA splicing.</text>
</comment>
<feature type="compositionally biased region" description="Acidic residues" evidence="5">
    <location>
        <begin position="107"/>
        <end position="149"/>
    </location>
</feature>
<accession>A0A7D8V0E2</accession>